<accession>A0A2G9V3X3</accession>
<organism evidence="1 2">
    <name type="scientific">Teladorsagia circumcincta</name>
    <name type="common">Brown stomach worm</name>
    <name type="synonym">Ostertagia circumcincta</name>
    <dbReference type="NCBI Taxonomy" id="45464"/>
    <lineage>
        <taxon>Eukaryota</taxon>
        <taxon>Metazoa</taxon>
        <taxon>Ecdysozoa</taxon>
        <taxon>Nematoda</taxon>
        <taxon>Chromadorea</taxon>
        <taxon>Rhabditida</taxon>
        <taxon>Rhabditina</taxon>
        <taxon>Rhabditomorpha</taxon>
        <taxon>Strongyloidea</taxon>
        <taxon>Trichostrongylidae</taxon>
        <taxon>Teladorsagia</taxon>
    </lineage>
</organism>
<keyword evidence="2" id="KW-1185">Reference proteome</keyword>
<reference evidence="1 2" key="1">
    <citation type="submission" date="2015-09" db="EMBL/GenBank/DDBJ databases">
        <title>Draft genome of the parasitic nematode Teladorsagia circumcincta isolate WARC Sus (inbred).</title>
        <authorList>
            <person name="Mitreva M."/>
        </authorList>
    </citation>
    <scope>NUCLEOTIDE SEQUENCE [LARGE SCALE GENOMIC DNA]</scope>
    <source>
        <strain evidence="1 2">S</strain>
    </source>
</reference>
<dbReference type="EMBL" id="KZ345008">
    <property type="protein sequence ID" value="PIO77203.1"/>
    <property type="molecule type" value="Genomic_DNA"/>
</dbReference>
<evidence type="ECO:0000313" key="2">
    <source>
        <dbReference type="Proteomes" id="UP000230423"/>
    </source>
</evidence>
<protein>
    <submittedName>
        <fullName evidence="1">Uncharacterized protein</fullName>
    </submittedName>
</protein>
<dbReference type="AlphaFoldDB" id="A0A2G9V3X3"/>
<sequence length="90" mass="10643">MDDSGGILMRTRFTFETAIARVSFHYRERNPILVPRLTHVSKSTSLVSEAVRRQEEWLNLMILCYTIAETVMSSILQFHFTWPIEIREIR</sequence>
<name>A0A2G9V3X3_TELCI</name>
<gene>
    <name evidence="1" type="ORF">TELCIR_00719</name>
</gene>
<proteinExistence type="predicted"/>
<evidence type="ECO:0000313" key="1">
    <source>
        <dbReference type="EMBL" id="PIO77203.1"/>
    </source>
</evidence>
<dbReference type="Proteomes" id="UP000230423">
    <property type="component" value="Unassembled WGS sequence"/>
</dbReference>